<dbReference type="OrthoDB" id="2262426at2"/>
<evidence type="ECO:0000256" key="2">
    <source>
        <dbReference type="SAM" id="SignalP"/>
    </source>
</evidence>
<gene>
    <name evidence="3" type="ORF">FC83_GL002603</name>
</gene>
<dbReference type="Proteomes" id="UP000051236">
    <property type="component" value="Unassembled WGS sequence"/>
</dbReference>
<reference evidence="3 4" key="1">
    <citation type="journal article" date="2015" name="Genome Announc.">
        <title>Expanding the biotechnology potential of lactobacilli through comparative genomics of 213 strains and associated genera.</title>
        <authorList>
            <person name="Sun Z."/>
            <person name="Harris H.M."/>
            <person name="McCann A."/>
            <person name="Guo C."/>
            <person name="Argimon S."/>
            <person name="Zhang W."/>
            <person name="Yang X."/>
            <person name="Jeffery I.B."/>
            <person name="Cooney J.C."/>
            <person name="Kagawa T.F."/>
            <person name="Liu W."/>
            <person name="Song Y."/>
            <person name="Salvetti E."/>
            <person name="Wrobel A."/>
            <person name="Rasinkangas P."/>
            <person name="Parkhill J."/>
            <person name="Rea M.C."/>
            <person name="O'Sullivan O."/>
            <person name="Ritari J."/>
            <person name="Douillard F.P."/>
            <person name="Paul Ross R."/>
            <person name="Yang R."/>
            <person name="Briner A.E."/>
            <person name="Felis G.E."/>
            <person name="de Vos W.M."/>
            <person name="Barrangou R."/>
            <person name="Klaenhammer T.R."/>
            <person name="Caufield P.W."/>
            <person name="Cui Y."/>
            <person name="Zhang H."/>
            <person name="O'Toole P.W."/>
        </authorList>
    </citation>
    <scope>NUCLEOTIDE SEQUENCE [LARGE SCALE GENOMIC DNA]</scope>
    <source>
        <strain evidence="3 4">DSM 18527</strain>
    </source>
</reference>
<evidence type="ECO:0008006" key="5">
    <source>
        <dbReference type="Google" id="ProtNLM"/>
    </source>
</evidence>
<keyword evidence="4" id="KW-1185">Reference proteome</keyword>
<feature type="signal peptide" evidence="2">
    <location>
        <begin position="1"/>
        <end position="18"/>
    </location>
</feature>
<dbReference type="eggNOG" id="ENOG502ZIJU">
    <property type="taxonomic scope" value="Bacteria"/>
</dbReference>
<name>X0PVR8_9LACO</name>
<dbReference type="STRING" id="1423734.FC83_GL002603"/>
<feature type="region of interest" description="Disordered" evidence="1">
    <location>
        <begin position="185"/>
        <end position="227"/>
    </location>
</feature>
<comment type="caution">
    <text evidence="3">The sequence shown here is derived from an EMBL/GenBank/DDBJ whole genome shotgun (WGS) entry which is preliminary data.</text>
</comment>
<dbReference type="EMBL" id="AZGA01000002">
    <property type="protein sequence ID" value="KRM36728.1"/>
    <property type="molecule type" value="Genomic_DNA"/>
</dbReference>
<evidence type="ECO:0000313" key="3">
    <source>
        <dbReference type="EMBL" id="KRM36728.1"/>
    </source>
</evidence>
<protein>
    <recommendedName>
        <fullName evidence="5">DUF4352 domain-containing protein</fullName>
    </recommendedName>
</protein>
<proteinExistence type="predicted"/>
<dbReference type="PATRIC" id="fig|1423734.3.peg.2639"/>
<organism evidence="3 4">
    <name type="scientific">Agrilactobacillus composti DSM 18527 = JCM 14202</name>
    <dbReference type="NCBI Taxonomy" id="1423734"/>
    <lineage>
        <taxon>Bacteria</taxon>
        <taxon>Bacillati</taxon>
        <taxon>Bacillota</taxon>
        <taxon>Bacilli</taxon>
        <taxon>Lactobacillales</taxon>
        <taxon>Lactobacillaceae</taxon>
        <taxon>Agrilactobacillus</taxon>
    </lineage>
</organism>
<accession>X0PVR8</accession>
<dbReference type="AlphaFoldDB" id="X0PVR8"/>
<keyword evidence="2" id="KW-0732">Signal</keyword>
<evidence type="ECO:0000256" key="1">
    <source>
        <dbReference type="SAM" id="MobiDB-lite"/>
    </source>
</evidence>
<feature type="chain" id="PRO_5038457617" description="DUF4352 domain-containing protein" evidence="2">
    <location>
        <begin position="19"/>
        <end position="326"/>
    </location>
</feature>
<evidence type="ECO:0000313" key="4">
    <source>
        <dbReference type="Proteomes" id="UP000051236"/>
    </source>
</evidence>
<feature type="compositionally biased region" description="Low complexity" evidence="1">
    <location>
        <begin position="188"/>
        <end position="215"/>
    </location>
</feature>
<dbReference type="RefSeq" id="WP_052005020.1">
    <property type="nucleotide sequence ID" value="NZ_AZGA01000002.1"/>
</dbReference>
<sequence>MKKLVSFLVVCLVLPLTACQQNNKSNPASSTATSKSMRTSSAATMAYSDLSAAQRDKVSFTFKPIYDIASGDGSGNTPAPFIIDVTIKNNAKQIVTFDKAKFLMFDELGKNPTVKSAQSGLLKLKPGETKKIHSLYQNVGSQVFLGTGAFYYLNTDYKLAYFYNAPKDKKGVTSDNLKTGEAKDFNEQQASSAKQVQSSSATPDNDQATTKSSDTATDDQRQVTADGSKVDVSNLTTQQVKDWVFLHVLPSYTTFHVTESDFFFETYFDDEGLLNIDVRENHNSPTMRAQGADPKVTPRMAAFKITQDGQLYDTIRNQVVATSYGQ</sequence>